<dbReference type="OrthoDB" id="61390at2759"/>
<accession>A0A0D2ALT8</accession>
<dbReference type="AlphaFoldDB" id="A0A0D2ALT8"/>
<dbReference type="VEuPathDB" id="FungiDB:PV09_08416"/>
<dbReference type="Gene3D" id="3.40.50.150">
    <property type="entry name" value="Vaccinia Virus protein VP39"/>
    <property type="match status" value="1"/>
</dbReference>
<organism evidence="1 2">
    <name type="scientific">Verruconis gallopava</name>
    <dbReference type="NCBI Taxonomy" id="253628"/>
    <lineage>
        <taxon>Eukaryota</taxon>
        <taxon>Fungi</taxon>
        <taxon>Dikarya</taxon>
        <taxon>Ascomycota</taxon>
        <taxon>Pezizomycotina</taxon>
        <taxon>Dothideomycetes</taxon>
        <taxon>Pleosporomycetidae</taxon>
        <taxon>Venturiales</taxon>
        <taxon>Sympoventuriaceae</taxon>
        <taxon>Verruconis</taxon>
    </lineage>
</organism>
<dbReference type="GeneID" id="27316389"/>
<evidence type="ECO:0000313" key="1">
    <source>
        <dbReference type="EMBL" id="KIW00074.1"/>
    </source>
</evidence>
<dbReference type="EMBL" id="KN847568">
    <property type="protein sequence ID" value="KIW00074.1"/>
    <property type="molecule type" value="Genomic_DNA"/>
</dbReference>
<dbReference type="STRING" id="253628.A0A0D2ALT8"/>
<sequence>MGAKGRMYGSDHAKLNITLPPQTMWMNMGYWKNTEDFPSACRALLEEVLKTAQLMNNDSVSNSQSTFSVVDLGFGCGDQTLYFEDVLRMQKDNGDSAQFSRRLNAYVGITLDAQQFRIAQSRLRSDSYVKIHCGDASKVDAWSEELREDLRSACQTNRKEGHENWLLALDTLYHFKPAKWPVIEYAKRDLDASFMAYDLCIADNLSLWHRLIIRFMAFLGHSPFINWVTVEEYRERLVEIGYAREKIEIRDISEHVFRPLARFMRRRESALEFYGISIGRFRHGIAMFDWWGRSQFVKGCIIVARK</sequence>
<dbReference type="InterPro" id="IPR029063">
    <property type="entry name" value="SAM-dependent_MTases_sf"/>
</dbReference>
<evidence type="ECO:0008006" key="3">
    <source>
        <dbReference type="Google" id="ProtNLM"/>
    </source>
</evidence>
<dbReference type="Proteomes" id="UP000053259">
    <property type="component" value="Unassembled WGS sequence"/>
</dbReference>
<protein>
    <recommendedName>
        <fullName evidence="3">Methyltransferase domain-containing protein</fullName>
    </recommendedName>
</protein>
<proteinExistence type="predicted"/>
<dbReference type="SUPFAM" id="SSF53335">
    <property type="entry name" value="S-adenosyl-L-methionine-dependent methyltransferases"/>
    <property type="match status" value="1"/>
</dbReference>
<evidence type="ECO:0000313" key="2">
    <source>
        <dbReference type="Proteomes" id="UP000053259"/>
    </source>
</evidence>
<keyword evidence="2" id="KW-1185">Reference proteome</keyword>
<gene>
    <name evidence="1" type="ORF">PV09_08416</name>
</gene>
<reference evidence="1 2" key="1">
    <citation type="submission" date="2015-01" db="EMBL/GenBank/DDBJ databases">
        <title>The Genome Sequence of Ochroconis gallopava CBS43764.</title>
        <authorList>
            <consortium name="The Broad Institute Genomics Platform"/>
            <person name="Cuomo C."/>
            <person name="de Hoog S."/>
            <person name="Gorbushina A."/>
            <person name="Stielow B."/>
            <person name="Teixiera M."/>
            <person name="Abouelleil A."/>
            <person name="Chapman S.B."/>
            <person name="Priest M."/>
            <person name="Young S.K."/>
            <person name="Wortman J."/>
            <person name="Nusbaum C."/>
            <person name="Birren B."/>
        </authorList>
    </citation>
    <scope>NUCLEOTIDE SEQUENCE [LARGE SCALE GENOMIC DNA]</scope>
    <source>
        <strain evidence="1 2">CBS 43764</strain>
    </source>
</reference>
<name>A0A0D2ALT8_9PEZI</name>
<dbReference type="RefSeq" id="XP_016209943.1">
    <property type="nucleotide sequence ID" value="XM_016362308.1"/>
</dbReference>
<dbReference type="InParanoid" id="A0A0D2ALT8"/>
<dbReference type="HOGENOM" id="CLU_039068_3_0_1"/>